<name>A0A7X9E7G2_UNCKA</name>
<dbReference type="Pfam" id="PF01464">
    <property type="entry name" value="SLT"/>
    <property type="match status" value="1"/>
</dbReference>
<dbReference type="PANTHER" id="PTHR37423:SF2">
    <property type="entry name" value="MEMBRANE-BOUND LYTIC MUREIN TRANSGLYCOSYLASE C"/>
    <property type="match status" value="1"/>
</dbReference>
<dbReference type="SUPFAM" id="SSF53955">
    <property type="entry name" value="Lysozyme-like"/>
    <property type="match status" value="1"/>
</dbReference>
<gene>
    <name evidence="2" type="ORF">GYA37_02485</name>
</gene>
<proteinExistence type="predicted"/>
<organism evidence="2 3">
    <name type="scientific">candidate division WWE3 bacterium</name>
    <dbReference type="NCBI Taxonomy" id="2053526"/>
    <lineage>
        <taxon>Bacteria</taxon>
        <taxon>Katanobacteria</taxon>
    </lineage>
</organism>
<protein>
    <submittedName>
        <fullName evidence="2">Lytic transglycosylase domain-containing protein</fullName>
    </submittedName>
</protein>
<dbReference type="InterPro" id="IPR008258">
    <property type="entry name" value="Transglycosylase_SLT_dom_1"/>
</dbReference>
<evidence type="ECO:0000313" key="2">
    <source>
        <dbReference type="EMBL" id="NMB91692.1"/>
    </source>
</evidence>
<reference evidence="2 3" key="1">
    <citation type="journal article" date="2020" name="Biotechnol. Biofuels">
        <title>New insights from the biogas microbiome by comprehensive genome-resolved metagenomics of nearly 1600 species originating from multiple anaerobic digesters.</title>
        <authorList>
            <person name="Campanaro S."/>
            <person name="Treu L."/>
            <person name="Rodriguez-R L.M."/>
            <person name="Kovalovszki A."/>
            <person name="Ziels R.M."/>
            <person name="Maus I."/>
            <person name="Zhu X."/>
            <person name="Kougias P.G."/>
            <person name="Basile A."/>
            <person name="Luo G."/>
            <person name="Schluter A."/>
            <person name="Konstantinidis K.T."/>
            <person name="Angelidaki I."/>
        </authorList>
    </citation>
    <scope>NUCLEOTIDE SEQUENCE [LARGE SCALE GENOMIC DNA]</scope>
    <source>
        <strain evidence="2">AS27yjCOA_202</strain>
    </source>
</reference>
<dbReference type="Gene3D" id="1.10.530.10">
    <property type="match status" value="1"/>
</dbReference>
<feature type="domain" description="Transglycosylase SLT" evidence="1">
    <location>
        <begin position="2"/>
        <end position="95"/>
    </location>
</feature>
<dbReference type="PANTHER" id="PTHR37423">
    <property type="entry name" value="SOLUBLE LYTIC MUREIN TRANSGLYCOSYLASE-RELATED"/>
    <property type="match status" value="1"/>
</dbReference>
<accession>A0A7X9E7G2</accession>
<dbReference type="InterPro" id="IPR023346">
    <property type="entry name" value="Lysozyme-like_dom_sf"/>
</dbReference>
<evidence type="ECO:0000259" key="1">
    <source>
        <dbReference type="Pfam" id="PF01464"/>
    </source>
</evidence>
<evidence type="ECO:0000313" key="3">
    <source>
        <dbReference type="Proteomes" id="UP000590542"/>
    </source>
</evidence>
<dbReference type="EMBL" id="JAAZNV010000007">
    <property type="protein sequence ID" value="NMB91692.1"/>
    <property type="molecule type" value="Genomic_DNA"/>
</dbReference>
<dbReference type="Proteomes" id="UP000590542">
    <property type="component" value="Unassembled WGS sequence"/>
</dbReference>
<sequence>MISRAANNYKLDPTMLAVLIFWESGGDQNAVSSDGAIGLMQVMPRDGIAASFQCPNGPCFVNRPTMEELKDPNFNVEYGSKMLAGLINKYGSVREGLLHYGPMYVGYSYADNIQKMTDLIK</sequence>
<dbReference type="AlphaFoldDB" id="A0A7X9E7G2"/>
<comment type="caution">
    <text evidence="2">The sequence shown here is derived from an EMBL/GenBank/DDBJ whole genome shotgun (WGS) entry which is preliminary data.</text>
</comment>